<sequence length="445" mass="48445">MADRTRCEPRTNPVRSCTMSKLALLGGEKAVTTEPHSAGHHRSPMWESGKAADWEEFSEAFAAKMQVEYALPVSSGQVALNSALVAAQAGPGDEVIVPSFTWIASVSCIMHNNAVPIFADVDPKTYTLDPEDVRRKITHRTKAIIAVDLYGHPAHLKELLAIAREHDIVLIEDSAQATGAYVDGEIVGGIADITCFSFAGKPIAATSGGVMTTNSREYYELGALGGQHPSTLSKILTNSDLLKYASTGGYGDNHRIDRYAMTVAYEALETFEEANDARIANCDLLTQELSKVKGITPPHVEPGVKHVYHMYSSLYNEEELGVPREVFVKAINAEGVTALTYVNSANFLFHPGGKPMPSGPIHHRPLFQEKNVYGHGCPFQCPHYTGEADYSIGSLPVTEKLVDQEFNFLQPHLSAPNGPDQMEQFLDAVTKVVDNIGDLEGYQVD</sequence>
<dbReference type="GO" id="GO:0000271">
    <property type="term" value="P:polysaccharide biosynthetic process"/>
    <property type="evidence" value="ECO:0007669"/>
    <property type="project" value="TreeGrafter"/>
</dbReference>
<proteinExistence type="inferred from homology"/>
<keyword evidence="2" id="KW-0808">Transferase</keyword>
<dbReference type="GO" id="GO:0008483">
    <property type="term" value="F:transaminase activity"/>
    <property type="evidence" value="ECO:0007669"/>
    <property type="project" value="UniProtKB-KW"/>
</dbReference>
<protein>
    <submittedName>
        <fullName evidence="2">Aminotransferase class I/II-fold pyridoxal phosphate-dependent enzyme</fullName>
    </submittedName>
</protein>
<comment type="caution">
    <text evidence="2">The sequence shown here is derived from an EMBL/GenBank/DDBJ whole genome shotgun (WGS) entry which is preliminary data.</text>
</comment>
<evidence type="ECO:0000313" key="2">
    <source>
        <dbReference type="EMBL" id="MYH60380.1"/>
    </source>
</evidence>
<dbReference type="Pfam" id="PF01041">
    <property type="entry name" value="DegT_DnrJ_EryC1"/>
    <property type="match status" value="1"/>
</dbReference>
<dbReference type="InterPro" id="IPR015421">
    <property type="entry name" value="PyrdxlP-dep_Trfase_major"/>
</dbReference>
<keyword evidence="2" id="KW-0032">Aminotransferase</keyword>
<gene>
    <name evidence="2" type="ORF">F4148_00945</name>
</gene>
<dbReference type="InterPro" id="IPR000653">
    <property type="entry name" value="DegT/StrS_aminotransferase"/>
</dbReference>
<dbReference type="AlphaFoldDB" id="A0A6B1FVV3"/>
<dbReference type="PANTHER" id="PTHR30244">
    <property type="entry name" value="TRANSAMINASE"/>
    <property type="match status" value="1"/>
</dbReference>
<dbReference type="Gene3D" id="3.90.1150.10">
    <property type="entry name" value="Aspartate Aminotransferase, domain 1"/>
    <property type="match status" value="1"/>
</dbReference>
<comment type="similarity">
    <text evidence="1">Belongs to the DegT/DnrJ/EryC1 family.</text>
</comment>
<dbReference type="EMBL" id="VYDA01000032">
    <property type="protein sequence ID" value="MYH60380.1"/>
    <property type="molecule type" value="Genomic_DNA"/>
</dbReference>
<accession>A0A6B1FVV3</accession>
<dbReference type="InterPro" id="IPR015422">
    <property type="entry name" value="PyrdxlP-dep_Trfase_small"/>
</dbReference>
<keyword evidence="1" id="KW-0663">Pyridoxal phosphate</keyword>
<organism evidence="2">
    <name type="scientific">Caldilineaceae bacterium SB0675_bin_29</name>
    <dbReference type="NCBI Taxonomy" id="2605266"/>
    <lineage>
        <taxon>Bacteria</taxon>
        <taxon>Bacillati</taxon>
        <taxon>Chloroflexota</taxon>
        <taxon>Caldilineae</taxon>
        <taxon>Caldilineales</taxon>
        <taxon>Caldilineaceae</taxon>
    </lineage>
</organism>
<dbReference type="Gene3D" id="3.40.640.10">
    <property type="entry name" value="Type I PLP-dependent aspartate aminotransferase-like (Major domain)"/>
    <property type="match status" value="1"/>
</dbReference>
<dbReference type="PANTHER" id="PTHR30244:SF34">
    <property type="entry name" value="DTDP-4-AMINO-4,6-DIDEOXYGALACTOSE TRANSAMINASE"/>
    <property type="match status" value="1"/>
</dbReference>
<dbReference type="GO" id="GO:0030170">
    <property type="term" value="F:pyridoxal phosphate binding"/>
    <property type="evidence" value="ECO:0007669"/>
    <property type="project" value="TreeGrafter"/>
</dbReference>
<name>A0A6B1FVV3_9CHLR</name>
<reference evidence="2" key="1">
    <citation type="submission" date="2019-09" db="EMBL/GenBank/DDBJ databases">
        <title>Characterisation of the sponge microbiome using genome-centric metagenomics.</title>
        <authorList>
            <person name="Engelberts J.P."/>
            <person name="Robbins S.J."/>
            <person name="De Goeij J.M."/>
            <person name="Aranda M."/>
            <person name="Bell S.C."/>
            <person name="Webster N.S."/>
        </authorList>
    </citation>
    <scope>NUCLEOTIDE SEQUENCE</scope>
    <source>
        <strain evidence="2">SB0675_bin_29</strain>
    </source>
</reference>
<dbReference type="SUPFAM" id="SSF53383">
    <property type="entry name" value="PLP-dependent transferases"/>
    <property type="match status" value="1"/>
</dbReference>
<dbReference type="InterPro" id="IPR015424">
    <property type="entry name" value="PyrdxlP-dep_Trfase"/>
</dbReference>
<evidence type="ECO:0000256" key="1">
    <source>
        <dbReference type="RuleBase" id="RU004508"/>
    </source>
</evidence>